<name>A0A073CPC3_PLAA1</name>
<sequence length="103" mass="11616">MLHLVYVLAFTILAFLAVRNLIQSLLTVSMESHKLHDPRNYGGLNNSGQTRKTLHPELLDETGNLINEPLLVMRSLSVQDARNQLDNLYKSSPGYGDDIHDDE</sequence>
<keyword evidence="2" id="KW-1185">Reference proteome</keyword>
<dbReference type="AlphaFoldDB" id="A0A073CPC3"/>
<reference evidence="1 2" key="1">
    <citation type="journal article" date="2014" name="Appl. Environ. Microbiol.">
        <title>Elucidation of insertion elements encoded on plasmids and in vitro construction of shuttle vectors from the toxic cyanobacterium Planktothrix.</title>
        <authorList>
            <person name="Christiansen G."/>
            <person name="Goesmann A."/>
            <person name="Kurmayer R."/>
        </authorList>
    </citation>
    <scope>NUCLEOTIDE SEQUENCE [LARGE SCALE GENOMIC DNA]</scope>
    <source>
        <strain evidence="1 2">NIVA-CYA 126/8</strain>
    </source>
</reference>
<dbReference type="EMBL" id="CM002803">
    <property type="protein sequence ID" value="KEI65815.1"/>
    <property type="molecule type" value="Genomic_DNA"/>
</dbReference>
<dbReference type="GeneID" id="77286898"/>
<evidence type="ECO:0000313" key="1">
    <source>
        <dbReference type="EMBL" id="KEI65815.1"/>
    </source>
</evidence>
<dbReference type="RefSeq" id="WP_026786687.1">
    <property type="nucleotide sequence ID" value="NZ_CM002803.1"/>
</dbReference>
<evidence type="ECO:0008006" key="3">
    <source>
        <dbReference type="Google" id="ProtNLM"/>
    </source>
</evidence>
<accession>A0A073CPC3</accession>
<dbReference type="Pfam" id="PF11189">
    <property type="entry name" value="DUF2973"/>
    <property type="match status" value="1"/>
</dbReference>
<dbReference type="InterPro" id="IPR021355">
    <property type="entry name" value="Phage_Syn9_Gp224"/>
</dbReference>
<dbReference type="HOGENOM" id="CLU_2218729_0_0_3"/>
<dbReference type="STRING" id="388467.A19Y_0639"/>
<dbReference type="PATRIC" id="fig|388467.6.peg.579"/>
<proteinExistence type="predicted"/>
<gene>
    <name evidence="1" type="ORF">A19Y_0639</name>
</gene>
<evidence type="ECO:0000313" key="2">
    <source>
        <dbReference type="Proteomes" id="UP000027395"/>
    </source>
</evidence>
<protein>
    <recommendedName>
        <fullName evidence="3">DUF2973 domain-containing protein</fullName>
    </recommendedName>
</protein>
<dbReference type="eggNOG" id="ENOG5032RJR">
    <property type="taxonomic scope" value="Bacteria"/>
</dbReference>
<organism evidence="1 2">
    <name type="scientific">Planktothrix agardhii (strain NIVA-CYA 126/8)</name>
    <dbReference type="NCBI Taxonomy" id="388467"/>
    <lineage>
        <taxon>Bacteria</taxon>
        <taxon>Bacillati</taxon>
        <taxon>Cyanobacteriota</taxon>
        <taxon>Cyanophyceae</taxon>
        <taxon>Oscillatoriophycideae</taxon>
        <taxon>Oscillatoriales</taxon>
        <taxon>Microcoleaceae</taxon>
        <taxon>Planktothrix</taxon>
    </lineage>
</organism>
<dbReference type="Proteomes" id="UP000027395">
    <property type="component" value="Chromosome"/>
</dbReference>